<dbReference type="eggNOG" id="COG3409">
    <property type="taxonomic scope" value="Bacteria"/>
</dbReference>
<dbReference type="SUPFAM" id="SSF54001">
    <property type="entry name" value="Cysteine proteinases"/>
    <property type="match status" value="1"/>
</dbReference>
<keyword evidence="2" id="KW-0645">Protease</keyword>
<gene>
    <name evidence="7" type="ORF">N782_21840</name>
</gene>
<evidence type="ECO:0000313" key="7">
    <source>
        <dbReference type="EMBL" id="KGP71115.1"/>
    </source>
</evidence>
<comment type="caution">
    <text evidence="7">The sequence shown here is derived from an EMBL/GenBank/DDBJ whole genome shotgun (WGS) entry which is preliminary data.</text>
</comment>
<dbReference type="EMBL" id="AVBF01000083">
    <property type="protein sequence ID" value="KGP71115.1"/>
    <property type="molecule type" value="Genomic_DNA"/>
</dbReference>
<organism evidence="7 8">
    <name type="scientific">Pontibacillus yanchengensis Y32</name>
    <dbReference type="NCBI Taxonomy" id="1385514"/>
    <lineage>
        <taxon>Bacteria</taxon>
        <taxon>Bacillati</taxon>
        <taxon>Bacillota</taxon>
        <taxon>Bacilli</taxon>
        <taxon>Bacillales</taxon>
        <taxon>Bacillaceae</taxon>
        <taxon>Pontibacillus</taxon>
    </lineage>
</organism>
<dbReference type="GO" id="GO:0006508">
    <property type="term" value="P:proteolysis"/>
    <property type="evidence" value="ECO:0007669"/>
    <property type="project" value="UniProtKB-KW"/>
</dbReference>
<dbReference type="InterPro" id="IPR036366">
    <property type="entry name" value="PGBDSf"/>
</dbReference>
<proteinExistence type="inferred from homology"/>
<comment type="similarity">
    <text evidence="1">Belongs to the peptidase C40 family.</text>
</comment>
<dbReference type="AlphaFoldDB" id="A0A0A2TP38"/>
<evidence type="ECO:0000256" key="2">
    <source>
        <dbReference type="ARBA" id="ARBA00022670"/>
    </source>
</evidence>
<reference evidence="7 8" key="1">
    <citation type="journal article" date="2015" name="Stand. Genomic Sci.">
        <title>High quality draft genome sequence of the moderately halophilic bacterium Pontibacillus yanchengensis Y32(T) and comparison among Pontibacillus genomes.</title>
        <authorList>
            <person name="Huang J."/>
            <person name="Qiao Z.X."/>
            <person name="Tang J.W."/>
            <person name="Wang G."/>
        </authorList>
    </citation>
    <scope>NUCLEOTIDE SEQUENCE [LARGE SCALE GENOMIC DNA]</scope>
    <source>
        <strain evidence="7 8">Y32</strain>
    </source>
</reference>
<name>A0A0A2TP38_9BACI</name>
<dbReference type="Gene3D" id="3.90.1720.10">
    <property type="entry name" value="endopeptidase domain like (from Nostoc punctiforme)"/>
    <property type="match status" value="1"/>
</dbReference>
<dbReference type="Gene3D" id="1.10.101.10">
    <property type="entry name" value="PGBD-like superfamily/PGBD"/>
    <property type="match status" value="2"/>
</dbReference>
<keyword evidence="3" id="KW-0378">Hydrolase</keyword>
<dbReference type="Pfam" id="PF01471">
    <property type="entry name" value="PG_binding_1"/>
    <property type="match status" value="2"/>
</dbReference>
<evidence type="ECO:0000259" key="6">
    <source>
        <dbReference type="PROSITE" id="PS51935"/>
    </source>
</evidence>
<dbReference type="InterPro" id="IPR036365">
    <property type="entry name" value="PGBD-like_sf"/>
</dbReference>
<dbReference type="InterPro" id="IPR000064">
    <property type="entry name" value="NLP_P60_dom"/>
</dbReference>
<sequence length="340" mass="37808">MSLSAEQKRKTLVQGLTYGFLISHPFALYAEASGNTVFADNQTMLKSRSLLYGHHSAAAHVLQRKLKNISYYKGDLDGKIGVLTENAIKQFQRNQYLHATGQADKETLERIVTVEEDKIVQMVQTIKHAIVPGETSAEVNKLQKALAFYGYYTASIDGIYGPLTKKAIKQYQIDHKLELNENVEFSFIETLSTKTKNAKPVIKHKTKTTKKTPKPVPKASSSVNSSIAQIAKRYLGVPYVWGGDSPSGFDCSGFIQYVFKTQNKQLPRTVSDIWNVSISVSKPSIGDFVFFETYKPGPSHMGIYLGNGQFIHAGSDTGVQISVLNNPYWSPRYLGAKRSP</sequence>
<dbReference type="PANTHER" id="PTHR47053:SF1">
    <property type="entry name" value="MUREIN DD-ENDOPEPTIDASE MEPH-RELATED"/>
    <property type="match status" value="1"/>
</dbReference>
<evidence type="ECO:0000256" key="4">
    <source>
        <dbReference type="ARBA" id="ARBA00022807"/>
    </source>
</evidence>
<dbReference type="Pfam" id="PF00877">
    <property type="entry name" value="NLPC_P60"/>
    <property type="match status" value="1"/>
</dbReference>
<feature type="compositionally biased region" description="Basic residues" evidence="5">
    <location>
        <begin position="201"/>
        <end position="213"/>
    </location>
</feature>
<evidence type="ECO:0000256" key="1">
    <source>
        <dbReference type="ARBA" id="ARBA00007074"/>
    </source>
</evidence>
<dbReference type="PROSITE" id="PS51935">
    <property type="entry name" value="NLPC_P60"/>
    <property type="match status" value="1"/>
</dbReference>
<keyword evidence="8" id="KW-1185">Reference proteome</keyword>
<feature type="region of interest" description="Disordered" evidence="5">
    <location>
        <begin position="199"/>
        <end position="221"/>
    </location>
</feature>
<dbReference type="eggNOG" id="COG0791">
    <property type="taxonomic scope" value="Bacteria"/>
</dbReference>
<dbReference type="STRING" id="1385514.N782_21840"/>
<protein>
    <recommendedName>
        <fullName evidence="6">NlpC/P60 domain-containing protein</fullName>
    </recommendedName>
</protein>
<dbReference type="GO" id="GO:0008234">
    <property type="term" value="F:cysteine-type peptidase activity"/>
    <property type="evidence" value="ECO:0007669"/>
    <property type="project" value="UniProtKB-KW"/>
</dbReference>
<dbReference type="Proteomes" id="UP000030147">
    <property type="component" value="Unassembled WGS sequence"/>
</dbReference>
<dbReference type="OrthoDB" id="9813368at2"/>
<dbReference type="SUPFAM" id="SSF47090">
    <property type="entry name" value="PGBD-like"/>
    <property type="match status" value="2"/>
</dbReference>
<dbReference type="PANTHER" id="PTHR47053">
    <property type="entry name" value="MUREIN DD-ENDOPEPTIDASE MEPH-RELATED"/>
    <property type="match status" value="1"/>
</dbReference>
<feature type="domain" description="NlpC/P60" evidence="6">
    <location>
        <begin position="221"/>
        <end position="340"/>
    </location>
</feature>
<dbReference type="InterPro" id="IPR002477">
    <property type="entry name" value="Peptidoglycan-bd-like"/>
</dbReference>
<keyword evidence="4" id="KW-0788">Thiol protease</keyword>
<evidence type="ECO:0000313" key="8">
    <source>
        <dbReference type="Proteomes" id="UP000030147"/>
    </source>
</evidence>
<accession>A0A0A2TP38</accession>
<dbReference type="RefSeq" id="WP_036823856.1">
    <property type="nucleotide sequence ID" value="NZ_AVBF01000083.1"/>
</dbReference>
<dbReference type="InterPro" id="IPR051202">
    <property type="entry name" value="Peptidase_C40"/>
</dbReference>
<evidence type="ECO:0000256" key="3">
    <source>
        <dbReference type="ARBA" id="ARBA00022801"/>
    </source>
</evidence>
<dbReference type="InterPro" id="IPR038765">
    <property type="entry name" value="Papain-like_cys_pep_sf"/>
</dbReference>
<evidence type="ECO:0000256" key="5">
    <source>
        <dbReference type="SAM" id="MobiDB-lite"/>
    </source>
</evidence>